<dbReference type="Gene3D" id="6.10.140.530">
    <property type="match status" value="1"/>
</dbReference>
<comment type="caution">
    <text evidence="2">The sequence shown here is derived from an EMBL/GenBank/DDBJ whole genome shotgun (WGS) entry which is preliminary data.</text>
</comment>
<evidence type="ECO:0000259" key="1">
    <source>
        <dbReference type="Pfam" id="PF03457"/>
    </source>
</evidence>
<dbReference type="RefSeq" id="WP_234317464.1">
    <property type="nucleotide sequence ID" value="NZ_JADBGF010000001.1"/>
</dbReference>
<dbReference type="GeneID" id="86824957"/>
<dbReference type="EMBL" id="JADBGF010000001">
    <property type="protein sequence ID" value="MBE1594145.1"/>
    <property type="molecule type" value="Genomic_DNA"/>
</dbReference>
<reference evidence="2 3" key="1">
    <citation type="submission" date="2020-10" db="EMBL/GenBank/DDBJ databases">
        <title>Sequencing the genomes of 1000 actinobacteria strains.</title>
        <authorList>
            <person name="Klenk H.-P."/>
        </authorList>
    </citation>
    <scope>NUCLEOTIDE SEQUENCE [LARGE SCALE GENOMIC DNA]</scope>
    <source>
        <strain evidence="2 3">DSM 41803</strain>
    </source>
</reference>
<gene>
    <name evidence="2" type="ORF">H4687_000274</name>
</gene>
<dbReference type="AlphaFoldDB" id="A0A8I0NX79"/>
<feature type="domain" description="Helicase-associated" evidence="1">
    <location>
        <begin position="56"/>
        <end position="120"/>
    </location>
</feature>
<sequence length="123" mass="13490">MANGLTPRTSCVSLRCTAPTTVPSGLQQWLLGEVLGIEPLPERPPVPAVSPRRSRAQKWEANLAASRQYRTREGHLNVPRSHIETVDGAELALGVFIANARTRKASLAPERVEELSAVGMRWQ</sequence>
<keyword evidence="3" id="KW-1185">Reference proteome</keyword>
<dbReference type="InterPro" id="IPR005114">
    <property type="entry name" value="Helicase_assoc"/>
</dbReference>
<protein>
    <recommendedName>
        <fullName evidence="1">Helicase-associated domain-containing protein</fullName>
    </recommendedName>
</protein>
<evidence type="ECO:0000313" key="3">
    <source>
        <dbReference type="Proteomes" id="UP000629287"/>
    </source>
</evidence>
<dbReference type="Proteomes" id="UP000629287">
    <property type="component" value="Unassembled WGS sequence"/>
</dbReference>
<organism evidence="2 3">
    <name type="scientific">Streptomyces stelliscabiei</name>
    <dbReference type="NCBI Taxonomy" id="146820"/>
    <lineage>
        <taxon>Bacteria</taxon>
        <taxon>Bacillati</taxon>
        <taxon>Actinomycetota</taxon>
        <taxon>Actinomycetes</taxon>
        <taxon>Kitasatosporales</taxon>
        <taxon>Streptomycetaceae</taxon>
        <taxon>Streptomyces</taxon>
    </lineage>
</organism>
<evidence type="ECO:0000313" key="2">
    <source>
        <dbReference type="EMBL" id="MBE1594145.1"/>
    </source>
</evidence>
<dbReference type="Pfam" id="PF03457">
    <property type="entry name" value="HA"/>
    <property type="match status" value="1"/>
</dbReference>
<proteinExistence type="predicted"/>
<accession>A0A8I0NX79</accession>
<name>A0A8I0NX79_9ACTN</name>